<dbReference type="Proteomes" id="UP000248066">
    <property type="component" value="Unassembled WGS sequence"/>
</dbReference>
<comment type="function">
    <text evidence="5">Has an important function as a repair enzyme for proteins that have been inactivated by oxidation. Catalyzes the reversible oxidation-reduction of methionine sulfoxide in proteins to methionine.</text>
</comment>
<evidence type="ECO:0000259" key="6">
    <source>
        <dbReference type="Pfam" id="PF01625"/>
    </source>
</evidence>
<feature type="domain" description="Peptide methionine sulphoxide reductase MsrA" evidence="6">
    <location>
        <begin position="3"/>
        <end position="154"/>
    </location>
</feature>
<comment type="catalytic activity">
    <reaction evidence="4 5">
        <text>[thioredoxin]-disulfide + L-methionine + H2O = L-methionine (S)-S-oxide + [thioredoxin]-dithiol</text>
        <dbReference type="Rhea" id="RHEA:19993"/>
        <dbReference type="Rhea" id="RHEA-COMP:10698"/>
        <dbReference type="Rhea" id="RHEA-COMP:10700"/>
        <dbReference type="ChEBI" id="CHEBI:15377"/>
        <dbReference type="ChEBI" id="CHEBI:29950"/>
        <dbReference type="ChEBI" id="CHEBI:50058"/>
        <dbReference type="ChEBI" id="CHEBI:57844"/>
        <dbReference type="ChEBI" id="CHEBI:58772"/>
        <dbReference type="EC" id="1.8.4.11"/>
    </reaction>
</comment>
<dbReference type="PANTHER" id="PTHR43774:SF1">
    <property type="entry name" value="PEPTIDE METHIONINE SULFOXIDE REDUCTASE MSRA 2"/>
    <property type="match status" value="1"/>
</dbReference>
<evidence type="ECO:0000256" key="2">
    <source>
        <dbReference type="ARBA" id="ARBA00023002"/>
    </source>
</evidence>
<organism evidence="7 8">
    <name type="scientific">Alteribacter lacisalsi</name>
    <dbReference type="NCBI Taxonomy" id="2045244"/>
    <lineage>
        <taxon>Bacteria</taxon>
        <taxon>Bacillati</taxon>
        <taxon>Bacillota</taxon>
        <taxon>Bacilli</taxon>
        <taxon>Bacillales</taxon>
        <taxon>Bacillaceae</taxon>
        <taxon>Alteribacter</taxon>
    </lineage>
</organism>
<dbReference type="EC" id="1.8.4.11" evidence="5"/>
<proteinExistence type="inferred from homology"/>
<evidence type="ECO:0000313" key="7">
    <source>
        <dbReference type="EMBL" id="PYZ98332.1"/>
    </source>
</evidence>
<evidence type="ECO:0000256" key="3">
    <source>
        <dbReference type="ARBA" id="ARBA00047806"/>
    </source>
</evidence>
<dbReference type="InterPro" id="IPR002569">
    <property type="entry name" value="Met_Sox_Rdtase_MsrA_dom"/>
</dbReference>
<dbReference type="EMBL" id="PDOF01000001">
    <property type="protein sequence ID" value="PYZ98332.1"/>
    <property type="molecule type" value="Genomic_DNA"/>
</dbReference>
<reference evidence="7 8" key="1">
    <citation type="submission" date="2017-10" db="EMBL/GenBank/DDBJ databases">
        <title>Bacillus sp. nov., a halophilic bacterium isolated from a Yangshapao Lake.</title>
        <authorList>
            <person name="Wang H."/>
        </authorList>
    </citation>
    <scope>NUCLEOTIDE SEQUENCE [LARGE SCALE GENOMIC DNA]</scope>
    <source>
        <strain evidence="7 8">YSP-3</strain>
    </source>
</reference>
<dbReference type="InterPro" id="IPR036509">
    <property type="entry name" value="Met_Sox_Rdtase_MsrA_sf"/>
</dbReference>
<dbReference type="SUPFAM" id="SSF55068">
    <property type="entry name" value="Peptide methionine sulfoxide reductase"/>
    <property type="match status" value="1"/>
</dbReference>
<accession>A0A2W0HMM8</accession>
<dbReference type="GO" id="GO:0008113">
    <property type="term" value="F:peptide-methionine (S)-S-oxide reductase activity"/>
    <property type="evidence" value="ECO:0007669"/>
    <property type="project" value="UniProtKB-UniRule"/>
</dbReference>
<evidence type="ECO:0000313" key="8">
    <source>
        <dbReference type="Proteomes" id="UP000248066"/>
    </source>
</evidence>
<dbReference type="GO" id="GO:0033744">
    <property type="term" value="F:L-methionine:thioredoxin-disulfide S-oxidoreductase activity"/>
    <property type="evidence" value="ECO:0007669"/>
    <property type="project" value="RHEA"/>
</dbReference>
<dbReference type="Gene3D" id="3.30.1060.10">
    <property type="entry name" value="Peptide methionine sulphoxide reductase MsrA"/>
    <property type="match status" value="1"/>
</dbReference>
<name>A0A2W0HMM8_9BACI</name>
<feature type="active site" evidence="5">
    <location>
        <position position="10"/>
    </location>
</feature>
<keyword evidence="2 5" id="KW-0560">Oxidoreductase</keyword>
<dbReference type="PANTHER" id="PTHR43774">
    <property type="entry name" value="PEPTIDE METHIONINE SULFOXIDE REDUCTASE"/>
    <property type="match status" value="1"/>
</dbReference>
<dbReference type="Pfam" id="PF01625">
    <property type="entry name" value="PMSR"/>
    <property type="match status" value="1"/>
</dbReference>
<keyword evidence="8" id="KW-1185">Reference proteome</keyword>
<dbReference type="FunFam" id="3.30.1060.10:FF:000003">
    <property type="entry name" value="Peptide methionine sulfoxide reductase MsrA"/>
    <property type="match status" value="1"/>
</dbReference>
<evidence type="ECO:0000256" key="5">
    <source>
        <dbReference type="HAMAP-Rule" id="MF_01401"/>
    </source>
</evidence>
<gene>
    <name evidence="5 7" type="primary">msrA</name>
    <name evidence="7" type="ORF">CR205_06960</name>
</gene>
<dbReference type="AlphaFoldDB" id="A0A2W0HMM8"/>
<sequence length="175" mass="20087">MKKATFAGGCFWCMVSPFDEQPGIQRVVSGYTGGNTEDPTYESVCTNSTGHLEAVQITYDPEVYPYEKLLELFWAQIDPTDPGGQFHDRGESYQTAVFYHDEEQKKLAEQSRDALEKSGRFKKPIVTEIRPASVFFEAEAFHQDYYKKNPFHYKLYRKGSGREDFLNAHWGGDKS</sequence>
<comment type="catalytic activity">
    <reaction evidence="3 5">
        <text>L-methionyl-[protein] + [thioredoxin]-disulfide + H2O = L-methionyl-(S)-S-oxide-[protein] + [thioredoxin]-dithiol</text>
        <dbReference type="Rhea" id="RHEA:14217"/>
        <dbReference type="Rhea" id="RHEA-COMP:10698"/>
        <dbReference type="Rhea" id="RHEA-COMP:10700"/>
        <dbReference type="Rhea" id="RHEA-COMP:12313"/>
        <dbReference type="Rhea" id="RHEA-COMP:12315"/>
        <dbReference type="ChEBI" id="CHEBI:15377"/>
        <dbReference type="ChEBI" id="CHEBI:16044"/>
        <dbReference type="ChEBI" id="CHEBI:29950"/>
        <dbReference type="ChEBI" id="CHEBI:44120"/>
        <dbReference type="ChEBI" id="CHEBI:50058"/>
        <dbReference type="EC" id="1.8.4.11"/>
    </reaction>
</comment>
<comment type="caution">
    <text evidence="7">The sequence shown here is derived from an EMBL/GenBank/DDBJ whole genome shotgun (WGS) entry which is preliminary data.</text>
</comment>
<comment type="similarity">
    <text evidence="1 5">Belongs to the MsrA Met sulfoxide reductase family.</text>
</comment>
<protein>
    <recommendedName>
        <fullName evidence="5">Peptide methionine sulfoxide reductase MsrA</fullName>
        <shortName evidence="5">Protein-methionine-S-oxide reductase</shortName>
        <ecNumber evidence="5">1.8.4.11</ecNumber>
    </recommendedName>
    <alternativeName>
        <fullName evidence="5">Peptide-methionine (S)-S-oxide reductase</fullName>
        <shortName evidence="5">Peptide Met(O) reductase</shortName>
    </alternativeName>
</protein>
<dbReference type="OrthoDB" id="4174719at2"/>
<dbReference type="NCBIfam" id="TIGR00401">
    <property type="entry name" value="msrA"/>
    <property type="match status" value="1"/>
</dbReference>
<dbReference type="RefSeq" id="WP_110518204.1">
    <property type="nucleotide sequence ID" value="NZ_PDOF01000001.1"/>
</dbReference>
<evidence type="ECO:0000256" key="4">
    <source>
        <dbReference type="ARBA" id="ARBA00048782"/>
    </source>
</evidence>
<evidence type="ECO:0000256" key="1">
    <source>
        <dbReference type="ARBA" id="ARBA00005591"/>
    </source>
</evidence>
<dbReference type="HAMAP" id="MF_01401">
    <property type="entry name" value="MsrA"/>
    <property type="match status" value="1"/>
</dbReference>